<dbReference type="RefSeq" id="WP_120560572.1">
    <property type="nucleotide sequence ID" value="NZ_RAWK01000447.1"/>
</dbReference>
<dbReference type="EMBL" id="RAWK01000447">
    <property type="protein sequence ID" value="RKH52279.1"/>
    <property type="molecule type" value="Genomic_DNA"/>
</dbReference>
<feature type="signal peptide" evidence="1">
    <location>
        <begin position="1"/>
        <end position="22"/>
    </location>
</feature>
<reference evidence="3" key="1">
    <citation type="submission" date="2018-09" db="EMBL/GenBank/DDBJ databases">
        <authorList>
            <person name="Livingstone P.G."/>
            <person name="Whitworth D.E."/>
        </authorList>
    </citation>
    <scope>NUCLEOTIDE SEQUENCE [LARGE SCALE GENOMIC DNA]</scope>
    <source>
        <strain evidence="3">AB050A</strain>
    </source>
</reference>
<evidence type="ECO:0008006" key="4">
    <source>
        <dbReference type="Google" id="ProtNLM"/>
    </source>
</evidence>
<gene>
    <name evidence="2" type="ORF">D7W81_39960</name>
</gene>
<evidence type="ECO:0000256" key="1">
    <source>
        <dbReference type="SAM" id="SignalP"/>
    </source>
</evidence>
<sequence>MFRSALPLACIGLVLLSAPALAEPARNLGITVAPLGAYVLQGSEEVGRTVGYSAGLGWAYRKPGAVLEVGGHLASSRHLTEVTPMAVRVVPLGDTRVRPFLGVGASLLVPHSRPQPAPDALGSRVLQVGFELCGGVGLELGENLFLSAEARYQNFSARGNPFSGERQHLRSTFLGLG</sequence>
<accession>A0A3A8P8R0</accession>
<dbReference type="InterPro" id="IPR011250">
    <property type="entry name" value="OMP/PagP_B-barrel"/>
</dbReference>
<dbReference type="Proteomes" id="UP000267003">
    <property type="component" value="Unassembled WGS sequence"/>
</dbReference>
<comment type="caution">
    <text evidence="2">The sequence shown here is derived from an EMBL/GenBank/DDBJ whole genome shotgun (WGS) entry which is preliminary data.</text>
</comment>
<evidence type="ECO:0000313" key="2">
    <source>
        <dbReference type="EMBL" id="RKH52279.1"/>
    </source>
</evidence>
<dbReference type="SUPFAM" id="SSF56925">
    <property type="entry name" value="OMPA-like"/>
    <property type="match status" value="1"/>
</dbReference>
<dbReference type="OrthoDB" id="5382430at2"/>
<protein>
    <recommendedName>
        <fullName evidence="4">Acyloxyacyl hydrolase</fullName>
    </recommendedName>
</protein>
<organism evidence="2 3">
    <name type="scientific">Corallococcus aberystwythensis</name>
    <dbReference type="NCBI Taxonomy" id="2316722"/>
    <lineage>
        <taxon>Bacteria</taxon>
        <taxon>Pseudomonadati</taxon>
        <taxon>Myxococcota</taxon>
        <taxon>Myxococcia</taxon>
        <taxon>Myxococcales</taxon>
        <taxon>Cystobacterineae</taxon>
        <taxon>Myxococcaceae</taxon>
        <taxon>Corallococcus</taxon>
    </lineage>
</organism>
<dbReference type="AlphaFoldDB" id="A0A3A8P8R0"/>
<proteinExistence type="predicted"/>
<feature type="chain" id="PRO_5017300641" description="Acyloxyacyl hydrolase" evidence="1">
    <location>
        <begin position="23"/>
        <end position="177"/>
    </location>
</feature>
<evidence type="ECO:0000313" key="3">
    <source>
        <dbReference type="Proteomes" id="UP000267003"/>
    </source>
</evidence>
<keyword evidence="3" id="KW-1185">Reference proteome</keyword>
<feature type="non-terminal residue" evidence="2">
    <location>
        <position position="177"/>
    </location>
</feature>
<keyword evidence="1" id="KW-0732">Signal</keyword>
<name>A0A3A8P8R0_9BACT</name>